<evidence type="ECO:0000256" key="1">
    <source>
        <dbReference type="ARBA" id="ARBA00004141"/>
    </source>
</evidence>
<dbReference type="FunFam" id="1.20.1250.20:FF:000340">
    <property type="entry name" value="MFS transporter, SHS family, lactate transporter"/>
    <property type="match status" value="1"/>
</dbReference>
<feature type="compositionally biased region" description="Basic and acidic residues" evidence="5">
    <location>
        <begin position="511"/>
        <end position="524"/>
    </location>
</feature>
<dbReference type="InterPro" id="IPR020846">
    <property type="entry name" value="MFS_dom"/>
</dbReference>
<dbReference type="Proteomes" id="UP000054466">
    <property type="component" value="Unassembled WGS sequence"/>
</dbReference>
<keyword evidence="9" id="KW-1185">Reference proteome</keyword>
<dbReference type="STRING" id="569365.A0A0D2CJD8"/>
<evidence type="ECO:0000313" key="8">
    <source>
        <dbReference type="EMBL" id="KIW31263.1"/>
    </source>
</evidence>
<evidence type="ECO:0000259" key="7">
    <source>
        <dbReference type="PROSITE" id="PS50850"/>
    </source>
</evidence>
<dbReference type="OrthoDB" id="5296287at2759"/>
<dbReference type="CDD" id="cd17316">
    <property type="entry name" value="MFS_SV2_like"/>
    <property type="match status" value="1"/>
</dbReference>
<name>A0A0D2CJD8_9EURO</name>
<dbReference type="VEuPathDB" id="FungiDB:PV07_02926"/>
<dbReference type="PROSITE" id="PS50850">
    <property type="entry name" value="MFS"/>
    <property type="match status" value="1"/>
</dbReference>
<evidence type="ECO:0000256" key="5">
    <source>
        <dbReference type="SAM" id="MobiDB-lite"/>
    </source>
</evidence>
<feature type="transmembrane region" description="Helical" evidence="6">
    <location>
        <begin position="443"/>
        <end position="461"/>
    </location>
</feature>
<feature type="transmembrane region" description="Helical" evidence="6">
    <location>
        <begin position="315"/>
        <end position="336"/>
    </location>
</feature>
<evidence type="ECO:0000256" key="2">
    <source>
        <dbReference type="ARBA" id="ARBA00022692"/>
    </source>
</evidence>
<keyword evidence="2 6" id="KW-0812">Transmembrane</keyword>
<dbReference type="AlphaFoldDB" id="A0A0D2CJD8"/>
<evidence type="ECO:0000256" key="6">
    <source>
        <dbReference type="SAM" id="Phobius"/>
    </source>
</evidence>
<comment type="subcellular location">
    <subcellularLocation>
        <location evidence="1">Membrane</location>
        <topology evidence="1">Multi-pass membrane protein</topology>
    </subcellularLocation>
</comment>
<dbReference type="GO" id="GO:0005886">
    <property type="term" value="C:plasma membrane"/>
    <property type="evidence" value="ECO:0007669"/>
    <property type="project" value="TreeGrafter"/>
</dbReference>
<dbReference type="InterPro" id="IPR005828">
    <property type="entry name" value="MFS_sugar_transport-like"/>
</dbReference>
<dbReference type="EMBL" id="KN847041">
    <property type="protein sequence ID" value="KIW31263.1"/>
    <property type="molecule type" value="Genomic_DNA"/>
</dbReference>
<keyword evidence="3 6" id="KW-1133">Transmembrane helix</keyword>
<accession>A0A0D2CJD8</accession>
<feature type="transmembrane region" description="Helical" evidence="6">
    <location>
        <begin position="120"/>
        <end position="141"/>
    </location>
</feature>
<evidence type="ECO:0000256" key="3">
    <source>
        <dbReference type="ARBA" id="ARBA00022989"/>
    </source>
</evidence>
<dbReference type="GO" id="GO:0015355">
    <property type="term" value="F:secondary active monocarboxylate transmembrane transporter activity"/>
    <property type="evidence" value="ECO:0007669"/>
    <property type="project" value="TreeGrafter"/>
</dbReference>
<dbReference type="GeneID" id="27342120"/>
<evidence type="ECO:0000256" key="4">
    <source>
        <dbReference type="ARBA" id="ARBA00023136"/>
    </source>
</evidence>
<feature type="domain" description="Major facilitator superfamily (MFS) profile" evidence="7">
    <location>
        <begin position="51"/>
        <end position="466"/>
    </location>
</feature>
<dbReference type="InterPro" id="IPR036259">
    <property type="entry name" value="MFS_trans_sf"/>
</dbReference>
<feature type="transmembrane region" description="Helical" evidence="6">
    <location>
        <begin position="401"/>
        <end position="423"/>
    </location>
</feature>
<proteinExistence type="predicted"/>
<dbReference type="SUPFAM" id="SSF103473">
    <property type="entry name" value="MFS general substrate transporter"/>
    <property type="match status" value="1"/>
</dbReference>
<feature type="transmembrane region" description="Helical" evidence="6">
    <location>
        <begin position="275"/>
        <end position="295"/>
    </location>
</feature>
<feature type="transmembrane region" description="Helical" evidence="6">
    <location>
        <begin position="49"/>
        <end position="74"/>
    </location>
</feature>
<dbReference type="Pfam" id="PF00083">
    <property type="entry name" value="Sugar_tr"/>
    <property type="match status" value="1"/>
</dbReference>
<dbReference type="PANTHER" id="PTHR23508">
    <property type="entry name" value="CARBOXYLIC ACID TRANSPORTER PROTEIN HOMOLOG"/>
    <property type="match status" value="1"/>
</dbReference>
<keyword evidence="4 6" id="KW-0472">Membrane</keyword>
<dbReference type="Gene3D" id="1.20.1250.20">
    <property type="entry name" value="MFS general substrate transporter like domains"/>
    <property type="match status" value="1"/>
</dbReference>
<reference evidence="8 9" key="1">
    <citation type="submission" date="2015-01" db="EMBL/GenBank/DDBJ databases">
        <title>The Genome Sequence of Cladophialophora immunda CBS83496.</title>
        <authorList>
            <consortium name="The Broad Institute Genomics Platform"/>
            <person name="Cuomo C."/>
            <person name="de Hoog S."/>
            <person name="Gorbushina A."/>
            <person name="Stielow B."/>
            <person name="Teixiera M."/>
            <person name="Abouelleil A."/>
            <person name="Chapman S.B."/>
            <person name="Priest M."/>
            <person name="Young S.K."/>
            <person name="Wortman J."/>
            <person name="Nusbaum C."/>
            <person name="Birren B."/>
        </authorList>
    </citation>
    <scope>NUCLEOTIDE SEQUENCE [LARGE SCALE GENOMIC DNA]</scope>
    <source>
        <strain evidence="8 9">CBS 83496</strain>
    </source>
</reference>
<feature type="transmembrane region" description="Helical" evidence="6">
    <location>
        <begin position="343"/>
        <end position="361"/>
    </location>
</feature>
<gene>
    <name evidence="8" type="ORF">PV07_02926</name>
</gene>
<dbReference type="HOGENOM" id="CLU_001265_46_1_1"/>
<feature type="transmembrane region" description="Helical" evidence="6">
    <location>
        <begin position="367"/>
        <end position="389"/>
    </location>
</feature>
<dbReference type="GO" id="GO:0035879">
    <property type="term" value="P:plasma membrane lactate transport"/>
    <property type="evidence" value="ECO:0007669"/>
    <property type="project" value="TreeGrafter"/>
</dbReference>
<protein>
    <recommendedName>
        <fullName evidence="7">Major facilitator superfamily (MFS) profile domain-containing protein</fullName>
    </recommendedName>
</protein>
<feature type="transmembrane region" description="Helical" evidence="6">
    <location>
        <begin position="86"/>
        <end position="108"/>
    </location>
</feature>
<sequence>MYNHMAAGWFYSPKQIARYFLTRPTSLKPPRTRLRNPYHILRELDRHQWLMFLAGFLGWTWDAFDFFTVSLTITEIAKDFGVENSAVSWGLTVTLMLRSVGALTFGAISDRYGRKWPMIINLSLFIVLELASGFCNTLPQFLGVRSLYGIAMGGLFGPAAATALEDLPYDARGLLSGLFEQGYATGYLLASIFYRALVPTTSHGWRSLFWFGAGPPVLIIAFRWSLPETNMFQVMAAEREAQLIADKQTGDHSHVKSAAFKAWVRDSWVAIKQNWVLFVYLVVLMTGFNSCSHGSQDFYPTFLKNQVLLGPTDVTIISCIGQLGALIGGTTLGYVSTFFGRRLTMLVACVCGGALVPAYIIPHDMSLVASAFALQFFVGGAWGVIPIHLMEVVPEALRTTAVGLTYQLGNLASSASATIQAVIGERYPLPPHNGEKRFDYGKVIGIFMGAVWAYQILFLFLGPEMSEAERAEYAYQANELERLRQEGRSLKDIGVERVKSRQAEKGTNAEATDKATEGEHLEVA</sequence>
<organism evidence="8 9">
    <name type="scientific">Cladophialophora immunda</name>
    <dbReference type="NCBI Taxonomy" id="569365"/>
    <lineage>
        <taxon>Eukaryota</taxon>
        <taxon>Fungi</taxon>
        <taxon>Dikarya</taxon>
        <taxon>Ascomycota</taxon>
        <taxon>Pezizomycotina</taxon>
        <taxon>Eurotiomycetes</taxon>
        <taxon>Chaetothyriomycetidae</taxon>
        <taxon>Chaetothyriales</taxon>
        <taxon>Herpotrichiellaceae</taxon>
        <taxon>Cladophialophora</taxon>
    </lineage>
</organism>
<dbReference type="PANTHER" id="PTHR23508:SF10">
    <property type="entry name" value="CARBOXYLIC ACID TRANSPORTER PROTEIN HOMOLOG"/>
    <property type="match status" value="1"/>
</dbReference>
<feature type="compositionally biased region" description="Basic and acidic residues" evidence="5">
    <location>
        <begin position="494"/>
        <end position="504"/>
    </location>
</feature>
<feature type="region of interest" description="Disordered" evidence="5">
    <location>
        <begin position="494"/>
        <end position="524"/>
    </location>
</feature>
<feature type="transmembrane region" description="Helical" evidence="6">
    <location>
        <begin position="208"/>
        <end position="226"/>
    </location>
</feature>
<dbReference type="RefSeq" id="XP_016251479.1">
    <property type="nucleotide sequence ID" value="XM_016389577.1"/>
</dbReference>
<evidence type="ECO:0000313" key="9">
    <source>
        <dbReference type="Proteomes" id="UP000054466"/>
    </source>
</evidence>